<proteinExistence type="predicted"/>
<organism evidence="2 3">
    <name type="scientific">Brassicogethes aeneus</name>
    <name type="common">Rape pollen beetle</name>
    <name type="synonym">Meligethes aeneus</name>
    <dbReference type="NCBI Taxonomy" id="1431903"/>
    <lineage>
        <taxon>Eukaryota</taxon>
        <taxon>Metazoa</taxon>
        <taxon>Ecdysozoa</taxon>
        <taxon>Arthropoda</taxon>
        <taxon>Hexapoda</taxon>
        <taxon>Insecta</taxon>
        <taxon>Pterygota</taxon>
        <taxon>Neoptera</taxon>
        <taxon>Endopterygota</taxon>
        <taxon>Coleoptera</taxon>
        <taxon>Polyphaga</taxon>
        <taxon>Cucujiformia</taxon>
        <taxon>Nitidulidae</taxon>
        <taxon>Meligethinae</taxon>
        <taxon>Brassicogethes</taxon>
    </lineage>
</organism>
<accession>A0A9P0AW90</accession>
<keyword evidence="3" id="KW-1185">Reference proteome</keyword>
<dbReference type="AlphaFoldDB" id="A0A9P0AW90"/>
<dbReference type="Proteomes" id="UP001154078">
    <property type="component" value="Chromosome 10"/>
</dbReference>
<dbReference type="OrthoDB" id="10059103at2759"/>
<dbReference type="EMBL" id="OV121141">
    <property type="protein sequence ID" value="CAH0548882.1"/>
    <property type="molecule type" value="Genomic_DNA"/>
</dbReference>
<evidence type="ECO:0000256" key="1">
    <source>
        <dbReference type="SAM" id="Phobius"/>
    </source>
</evidence>
<evidence type="ECO:0000313" key="3">
    <source>
        <dbReference type="Proteomes" id="UP001154078"/>
    </source>
</evidence>
<gene>
    <name evidence="2" type="ORF">MELIAE_LOCUS2236</name>
</gene>
<reference evidence="2" key="1">
    <citation type="submission" date="2021-12" db="EMBL/GenBank/DDBJ databases">
        <authorList>
            <person name="King R."/>
        </authorList>
    </citation>
    <scope>NUCLEOTIDE SEQUENCE</scope>
</reference>
<feature type="transmembrane region" description="Helical" evidence="1">
    <location>
        <begin position="87"/>
        <end position="105"/>
    </location>
</feature>
<name>A0A9P0AW90_BRAAE</name>
<keyword evidence="1" id="KW-0812">Transmembrane</keyword>
<keyword evidence="1" id="KW-1133">Transmembrane helix</keyword>
<sequence>MPANRAQNHVDGAKFQIINNRGPAPTILCISTNYNLLSVCFINYTLKKMVNDDLNQEIHDTYKYLIDENYSDEEIYRIMAPLLKKKIYQTILVFIVVLTYTYFLTYNDMFIWNMPCY</sequence>
<keyword evidence="1" id="KW-0472">Membrane</keyword>
<protein>
    <submittedName>
        <fullName evidence="2">Uncharacterized protein</fullName>
    </submittedName>
</protein>
<evidence type="ECO:0000313" key="2">
    <source>
        <dbReference type="EMBL" id="CAH0548882.1"/>
    </source>
</evidence>